<reference evidence="3" key="1">
    <citation type="submission" date="2016-09" db="EMBL/GenBank/DDBJ databases">
        <authorList>
            <person name="Koehorst J."/>
        </authorList>
    </citation>
    <scope>NUCLEOTIDE SEQUENCE [LARGE SCALE GENOMIC DNA]</scope>
</reference>
<dbReference type="KEGG" id="agl:PYTT_0698"/>
<evidence type="ECO:0000313" key="3">
    <source>
        <dbReference type="Proteomes" id="UP000176204"/>
    </source>
</evidence>
<dbReference type="Proteomes" id="UP000176204">
    <property type="component" value="Chromosome I"/>
</dbReference>
<sequence>MLFLAAIDSAGAGATDKFVPAGAASEVAGLPAPYFSASVPDGSSWLTDDRLKAARDVILEGGQKKKPFFMDREVPCLRDAYLLSSSGDDRIVIFLQCREVVRSQPQDGNEEFGSKPVSGKGIFVFGMGSGNGVLVKSFGMQRGVASKEDLLSWTSLLLPTRGRVDSVVKPDVKDGLCYSMDGTDPLLNRRNADAVARYILKRNPRRAMHGSMYGELPFYEIKGSPYAVFLLPKGQLAPIEKPEDVGGFSFCYRGLPNGRSAVSVMWKTLKEGAGGRMVWGGWYAPQYMLDMSCEAFLYLLREMEGAAPVSPEEPPHPNPAGNMQAGKQSTIQ</sequence>
<gene>
    <name evidence="2" type="ORF">PYTT_0698</name>
</gene>
<keyword evidence="3" id="KW-1185">Reference proteome</keyword>
<dbReference type="EMBL" id="LT629973">
    <property type="protein sequence ID" value="SEH78124.1"/>
    <property type="molecule type" value="Genomic_DNA"/>
</dbReference>
<feature type="region of interest" description="Disordered" evidence="1">
    <location>
        <begin position="307"/>
        <end position="332"/>
    </location>
</feature>
<dbReference type="AlphaFoldDB" id="A0A1H6L1G5"/>
<protein>
    <submittedName>
        <fullName evidence="2">Uncharacterized protein</fullName>
    </submittedName>
</protein>
<evidence type="ECO:0000313" key="2">
    <source>
        <dbReference type="EMBL" id="SEH78124.1"/>
    </source>
</evidence>
<organism evidence="2 3">
    <name type="scientific">Akkermansia glycaniphila</name>
    <dbReference type="NCBI Taxonomy" id="1679444"/>
    <lineage>
        <taxon>Bacteria</taxon>
        <taxon>Pseudomonadati</taxon>
        <taxon>Verrucomicrobiota</taxon>
        <taxon>Verrucomicrobiia</taxon>
        <taxon>Verrucomicrobiales</taxon>
        <taxon>Akkermansiaceae</taxon>
        <taxon>Akkermansia</taxon>
    </lineage>
</organism>
<dbReference type="STRING" id="1679444.PYTT_0698"/>
<accession>A0A1H6L1G5</accession>
<evidence type="ECO:0000256" key="1">
    <source>
        <dbReference type="SAM" id="MobiDB-lite"/>
    </source>
</evidence>
<name>A0A1H6L1G5_9BACT</name>
<proteinExistence type="predicted"/>